<feature type="region of interest" description="Disordered" evidence="1">
    <location>
        <begin position="1"/>
        <end position="44"/>
    </location>
</feature>
<gene>
    <name evidence="2" type="ORF">JX265_007040</name>
</gene>
<feature type="compositionally biased region" description="Basic and acidic residues" evidence="1">
    <location>
        <begin position="1"/>
        <end position="10"/>
    </location>
</feature>
<evidence type="ECO:0000256" key="1">
    <source>
        <dbReference type="SAM" id="MobiDB-lite"/>
    </source>
</evidence>
<reference evidence="2" key="1">
    <citation type="submission" date="2021-03" db="EMBL/GenBank/DDBJ databases">
        <title>Revisited historic fungal species revealed as producer of novel bioactive compounds through whole genome sequencing and comparative genomics.</title>
        <authorList>
            <person name="Vignolle G.A."/>
            <person name="Hochenegger N."/>
            <person name="Mach R.L."/>
            <person name="Mach-Aigner A.R."/>
            <person name="Javad Rahimi M."/>
            <person name="Salim K.A."/>
            <person name="Chan C.M."/>
            <person name="Lim L.B.L."/>
            <person name="Cai F."/>
            <person name="Druzhinina I.S."/>
            <person name="U'Ren J.M."/>
            <person name="Derntl C."/>
        </authorList>
    </citation>
    <scope>NUCLEOTIDE SEQUENCE</scope>
    <source>
        <strain evidence="2">TUCIM 5799</strain>
    </source>
</reference>
<comment type="caution">
    <text evidence="2">The sequence shown here is derived from an EMBL/GenBank/DDBJ whole genome shotgun (WGS) entry which is preliminary data.</text>
</comment>
<evidence type="ECO:0000313" key="3">
    <source>
        <dbReference type="Proteomes" id="UP000829685"/>
    </source>
</evidence>
<name>A0A9P9WKF6_9PEZI</name>
<sequence length="237" mass="27656">MHEQRSRKPTDGIPNGQRRSTHNAENRPTTESPEGEDNKAKWYKEMRAESNRELWVGTNRKARDELREGALNQHQKDEATNKDLSTYNTTSHDVVNLPDRDSEILLCKVSTFFQLLFGDATATNVCNAIRRWSAMPSLPVPKTKRHMVDDFTRQEMPQLDLEKARSLKELEKRYQCVVHYGTWAMKGHTHPDEVWLTEDTVLGRGRPRAVHENYVGLLFLRFKRYVLVLAQRRYGYS</sequence>
<dbReference type="AlphaFoldDB" id="A0A9P9WKF6"/>
<dbReference type="EMBL" id="JAFIMR010000017">
    <property type="protein sequence ID" value="KAI1868217.1"/>
    <property type="molecule type" value="Genomic_DNA"/>
</dbReference>
<organism evidence="2 3">
    <name type="scientific">Neoarthrinium moseri</name>
    <dbReference type="NCBI Taxonomy" id="1658444"/>
    <lineage>
        <taxon>Eukaryota</taxon>
        <taxon>Fungi</taxon>
        <taxon>Dikarya</taxon>
        <taxon>Ascomycota</taxon>
        <taxon>Pezizomycotina</taxon>
        <taxon>Sordariomycetes</taxon>
        <taxon>Xylariomycetidae</taxon>
        <taxon>Amphisphaeriales</taxon>
        <taxon>Apiosporaceae</taxon>
        <taxon>Neoarthrinium</taxon>
    </lineage>
</organism>
<proteinExistence type="predicted"/>
<evidence type="ECO:0000313" key="2">
    <source>
        <dbReference type="EMBL" id="KAI1868217.1"/>
    </source>
</evidence>
<keyword evidence="3" id="KW-1185">Reference proteome</keyword>
<dbReference type="Proteomes" id="UP000829685">
    <property type="component" value="Unassembled WGS sequence"/>
</dbReference>
<protein>
    <submittedName>
        <fullName evidence="2">Uncharacterized protein</fullName>
    </submittedName>
</protein>
<accession>A0A9P9WKF6</accession>